<dbReference type="PANTHER" id="PTHR23272:SF161">
    <property type="entry name" value="ZINC FINGER BED DOMAIN-CONTAINING PROTEIN RICESLEEPER 1-LIKE"/>
    <property type="match status" value="1"/>
</dbReference>
<gene>
    <name evidence="3" type="ORF">G2W53_004531</name>
</gene>
<protein>
    <submittedName>
        <fullName evidence="3">Zinc finger BED domain-containing protein RICESLEEPER 2-like</fullName>
    </submittedName>
</protein>
<accession>A0A834XFD0</accession>
<keyword evidence="4" id="KW-1185">Reference proteome</keyword>
<dbReference type="AlphaFoldDB" id="A0A834XFD0"/>
<dbReference type="Pfam" id="PF14372">
    <property type="entry name" value="hAT-like_RNase-H"/>
    <property type="match status" value="1"/>
</dbReference>
<dbReference type="SUPFAM" id="SSF53098">
    <property type="entry name" value="Ribonuclease H-like"/>
    <property type="match status" value="1"/>
</dbReference>
<evidence type="ECO:0000313" key="3">
    <source>
        <dbReference type="EMBL" id="KAF7842233.1"/>
    </source>
</evidence>
<dbReference type="InterPro" id="IPR025525">
    <property type="entry name" value="hAT-like_transposase_RNase-H"/>
</dbReference>
<dbReference type="Proteomes" id="UP000634136">
    <property type="component" value="Unassembled WGS sequence"/>
</dbReference>
<evidence type="ECO:0000313" key="4">
    <source>
        <dbReference type="Proteomes" id="UP000634136"/>
    </source>
</evidence>
<dbReference type="GO" id="GO:0046983">
    <property type="term" value="F:protein dimerization activity"/>
    <property type="evidence" value="ECO:0007669"/>
    <property type="project" value="InterPro"/>
</dbReference>
<dbReference type="InterPro" id="IPR008906">
    <property type="entry name" value="HATC_C_dom"/>
</dbReference>
<dbReference type="EMBL" id="JAAIUW010000002">
    <property type="protein sequence ID" value="KAF7842233.1"/>
    <property type="molecule type" value="Genomic_DNA"/>
</dbReference>
<organism evidence="3 4">
    <name type="scientific">Senna tora</name>
    <dbReference type="NCBI Taxonomy" id="362788"/>
    <lineage>
        <taxon>Eukaryota</taxon>
        <taxon>Viridiplantae</taxon>
        <taxon>Streptophyta</taxon>
        <taxon>Embryophyta</taxon>
        <taxon>Tracheophyta</taxon>
        <taxon>Spermatophyta</taxon>
        <taxon>Magnoliopsida</taxon>
        <taxon>eudicotyledons</taxon>
        <taxon>Gunneridae</taxon>
        <taxon>Pentapetalae</taxon>
        <taxon>rosids</taxon>
        <taxon>fabids</taxon>
        <taxon>Fabales</taxon>
        <taxon>Fabaceae</taxon>
        <taxon>Caesalpinioideae</taxon>
        <taxon>Cassia clade</taxon>
        <taxon>Senna</taxon>
    </lineage>
</organism>
<name>A0A834XFD0_9FABA</name>
<comment type="caution">
    <text evidence="3">The sequence shown here is derived from an EMBL/GenBank/DDBJ whole genome shotgun (WGS) entry which is preliminary data.</text>
</comment>
<feature type="domain" description="hAT-like transposase RNase-H fold" evidence="2">
    <location>
        <begin position="1"/>
        <end position="69"/>
    </location>
</feature>
<dbReference type="InterPro" id="IPR012337">
    <property type="entry name" value="RNaseH-like_sf"/>
</dbReference>
<evidence type="ECO:0000259" key="2">
    <source>
        <dbReference type="Pfam" id="PF14372"/>
    </source>
</evidence>
<feature type="domain" description="HAT C-terminal dimerisation" evidence="1">
    <location>
        <begin position="87"/>
        <end position="133"/>
    </location>
</feature>
<evidence type="ECO:0000259" key="1">
    <source>
        <dbReference type="Pfam" id="PF05699"/>
    </source>
</evidence>
<dbReference type="PANTHER" id="PTHR23272">
    <property type="entry name" value="BED FINGER-RELATED"/>
    <property type="match status" value="1"/>
</dbReference>
<dbReference type="Pfam" id="PF05699">
    <property type="entry name" value="Dimer_Tnp_hAT"/>
    <property type="match status" value="1"/>
</dbReference>
<dbReference type="OrthoDB" id="1436733at2759"/>
<dbReference type="GO" id="GO:0003677">
    <property type="term" value="F:DNA binding"/>
    <property type="evidence" value="ECO:0007669"/>
    <property type="project" value="InterPro"/>
</dbReference>
<reference evidence="3" key="1">
    <citation type="submission" date="2020-09" db="EMBL/GenBank/DDBJ databases">
        <title>Genome-Enabled Discovery of Anthraquinone Biosynthesis in Senna tora.</title>
        <authorList>
            <person name="Kang S.-H."/>
            <person name="Pandey R.P."/>
            <person name="Lee C.-M."/>
            <person name="Sim J.-S."/>
            <person name="Jeong J.-T."/>
            <person name="Choi B.-S."/>
            <person name="Jung M."/>
            <person name="Ginzburg D."/>
            <person name="Zhao K."/>
            <person name="Won S.Y."/>
            <person name="Oh T.-J."/>
            <person name="Yu Y."/>
            <person name="Kim N.-H."/>
            <person name="Lee O.R."/>
            <person name="Lee T.-H."/>
            <person name="Bashyal P."/>
            <person name="Kim T.-S."/>
            <person name="Lee W.-H."/>
            <person name="Kawkins C."/>
            <person name="Kim C.-K."/>
            <person name="Kim J.S."/>
            <person name="Ahn B.O."/>
            <person name="Rhee S.Y."/>
            <person name="Sohng J.K."/>
        </authorList>
    </citation>
    <scope>NUCLEOTIDE SEQUENCE</scope>
    <source>
        <tissue evidence="3">Leaf</tissue>
    </source>
</reference>
<sequence length="167" mass="18952">MAERMKRKYDKYWGNIENMNLLIFIACLLDPRYKMKFLEFACIRLYDETTCKSLLAKVKSTLIMLFEHYRLAYVPTEKGNNSLDIGARDVLVVPMSTVASESAFSTGGRVLDAYRSSLSPKMVEELICGQNWYRSAPLTSDMETPEGAEEIDKELAKVNASLGDLEI</sequence>
<proteinExistence type="predicted"/>